<evidence type="ECO:0000313" key="2">
    <source>
        <dbReference type="EMBL" id="KAL2068136.1"/>
    </source>
</evidence>
<feature type="domain" description="Heterokaryon incompatibility" evidence="1">
    <location>
        <begin position="76"/>
        <end position="224"/>
    </location>
</feature>
<sequence length="583" mass="65008">MSQPRQLPTHSTTEYSSRSLPIKFKSCLMDKQTVYVPLERHQIRLMVLPGKVKDPLSVRLVTTNLQADGIGAAATYEALSYQWGSPLPARNITVDDCPFRMRDNLYLALLALRDEQFPRCLWVDALCINQQDDMERGKQVSIMSQIFRQATKVLVWLGEAADDSDLLFELLAKVEGRLHLLDNLISIWGQAGVDITSLTRSRIQSAFLAISRRPYWTRLWIIQEILSASSIDLLCGSKTLAWASFSPGLESIGNLKFSPDSNICASTPAYAIAAKHSYQNQSYAIQDLVDLCCRCDSQCEDVRDKIYGLVSIAKDFDVVPDYTKTAKELCLDICRSLCGESRYDDPHYVHIADSGLGDLRFVNYQQLLGGPLWDHTEKCWDAMDDDLVEKLTRGESGLVTFDTTIKHLHTIVKIGPVISAGGEICEASVFQHETVLDKSGSPVTIHTVVGDIASFTPAAFHATAAICDLYTRKEAAGWYVKHANTPSIIEKSDGKVRSFWISSSLYGIASSLIREGDMLCYVHGIEKLSVIRPESQDSFTMIGRALSVWGWVPSSFSPQEVTTALNLPINCKLDMKTLLFLQR</sequence>
<dbReference type="Proteomes" id="UP001595075">
    <property type="component" value="Unassembled WGS sequence"/>
</dbReference>
<organism evidence="2 3">
    <name type="scientific">Oculimacula yallundae</name>
    <dbReference type="NCBI Taxonomy" id="86028"/>
    <lineage>
        <taxon>Eukaryota</taxon>
        <taxon>Fungi</taxon>
        <taxon>Dikarya</taxon>
        <taxon>Ascomycota</taxon>
        <taxon>Pezizomycotina</taxon>
        <taxon>Leotiomycetes</taxon>
        <taxon>Helotiales</taxon>
        <taxon>Ploettnerulaceae</taxon>
        <taxon>Oculimacula</taxon>
    </lineage>
</organism>
<dbReference type="Pfam" id="PF06985">
    <property type="entry name" value="HET"/>
    <property type="match status" value="1"/>
</dbReference>
<name>A0ABR4CF77_9HELO</name>
<accession>A0ABR4CF77</accession>
<keyword evidence="3" id="KW-1185">Reference proteome</keyword>
<dbReference type="PANTHER" id="PTHR24148">
    <property type="entry name" value="ANKYRIN REPEAT DOMAIN-CONTAINING PROTEIN 39 HOMOLOG-RELATED"/>
    <property type="match status" value="1"/>
</dbReference>
<comment type="caution">
    <text evidence="2">The sequence shown here is derived from an EMBL/GenBank/DDBJ whole genome shotgun (WGS) entry which is preliminary data.</text>
</comment>
<proteinExistence type="predicted"/>
<dbReference type="EMBL" id="JAZHXI010000009">
    <property type="protein sequence ID" value="KAL2068136.1"/>
    <property type="molecule type" value="Genomic_DNA"/>
</dbReference>
<protein>
    <recommendedName>
        <fullName evidence="1">Heterokaryon incompatibility domain-containing protein</fullName>
    </recommendedName>
</protein>
<dbReference type="PANTHER" id="PTHR24148:SF64">
    <property type="entry name" value="HETEROKARYON INCOMPATIBILITY DOMAIN-CONTAINING PROTEIN"/>
    <property type="match status" value="1"/>
</dbReference>
<dbReference type="InterPro" id="IPR010730">
    <property type="entry name" value="HET"/>
</dbReference>
<reference evidence="2 3" key="1">
    <citation type="journal article" date="2024" name="Commun. Biol.">
        <title>Comparative genomic analysis of thermophilic fungi reveals convergent evolutionary adaptations and gene losses.</title>
        <authorList>
            <person name="Steindorff A.S."/>
            <person name="Aguilar-Pontes M.V."/>
            <person name="Robinson A.J."/>
            <person name="Andreopoulos B."/>
            <person name="LaButti K."/>
            <person name="Kuo A."/>
            <person name="Mondo S."/>
            <person name="Riley R."/>
            <person name="Otillar R."/>
            <person name="Haridas S."/>
            <person name="Lipzen A."/>
            <person name="Grimwood J."/>
            <person name="Schmutz J."/>
            <person name="Clum A."/>
            <person name="Reid I.D."/>
            <person name="Moisan M.C."/>
            <person name="Butler G."/>
            <person name="Nguyen T.T.M."/>
            <person name="Dewar K."/>
            <person name="Conant G."/>
            <person name="Drula E."/>
            <person name="Henrissat B."/>
            <person name="Hansel C."/>
            <person name="Singer S."/>
            <person name="Hutchinson M.I."/>
            <person name="de Vries R.P."/>
            <person name="Natvig D.O."/>
            <person name="Powell A.J."/>
            <person name="Tsang A."/>
            <person name="Grigoriev I.V."/>
        </authorList>
    </citation>
    <scope>NUCLEOTIDE SEQUENCE [LARGE SCALE GENOMIC DNA]</scope>
    <source>
        <strain evidence="2 3">CBS 494.80</strain>
    </source>
</reference>
<evidence type="ECO:0000313" key="3">
    <source>
        <dbReference type="Proteomes" id="UP001595075"/>
    </source>
</evidence>
<evidence type="ECO:0000259" key="1">
    <source>
        <dbReference type="Pfam" id="PF06985"/>
    </source>
</evidence>
<gene>
    <name evidence="2" type="ORF">VTL71DRAFT_16234</name>
</gene>
<dbReference type="InterPro" id="IPR052895">
    <property type="entry name" value="HetReg/Transcr_Mod"/>
</dbReference>